<dbReference type="OrthoDB" id="129266at2759"/>
<protein>
    <submittedName>
        <fullName evidence="2">Unnamed protein product</fullName>
    </submittedName>
</protein>
<evidence type="ECO:0000313" key="2">
    <source>
        <dbReference type="EMBL" id="GMF35549.1"/>
    </source>
</evidence>
<dbReference type="EMBL" id="BSXW01001290">
    <property type="protein sequence ID" value="GMF35549.1"/>
    <property type="molecule type" value="Genomic_DNA"/>
</dbReference>
<accession>A0A9W6XC14</accession>
<feature type="transmembrane region" description="Helical" evidence="1">
    <location>
        <begin position="49"/>
        <end position="76"/>
    </location>
</feature>
<organism evidence="2 3">
    <name type="scientific">Phytophthora lilii</name>
    <dbReference type="NCBI Taxonomy" id="2077276"/>
    <lineage>
        <taxon>Eukaryota</taxon>
        <taxon>Sar</taxon>
        <taxon>Stramenopiles</taxon>
        <taxon>Oomycota</taxon>
        <taxon>Peronosporomycetes</taxon>
        <taxon>Peronosporales</taxon>
        <taxon>Peronosporaceae</taxon>
        <taxon>Phytophthora</taxon>
    </lineage>
</organism>
<keyword evidence="1" id="KW-0472">Membrane</keyword>
<name>A0A9W6XC14_9STRA</name>
<keyword evidence="3" id="KW-1185">Reference proteome</keyword>
<evidence type="ECO:0000313" key="3">
    <source>
        <dbReference type="Proteomes" id="UP001165083"/>
    </source>
</evidence>
<sequence>MAHNAHPFSLVSRPTTKLFGKTIVPLDKLDHGGTPHSYYHQEQEHPASIVYRINAVVVVLGRCVIAPLAVMAALIITRYFTTAKFFIGPQDSYFAYSQLDPVMHGGCSGCICSCRKVLMQLSAFGSSAVMSKPAYEDLQAIATEAVAAGDYSRLTPEALALADELDANGAVCSTGVNDWGTPNVVLADGPEGELG</sequence>
<reference evidence="2" key="1">
    <citation type="submission" date="2023-04" db="EMBL/GenBank/DDBJ databases">
        <title>Phytophthora lilii NBRC 32176.</title>
        <authorList>
            <person name="Ichikawa N."/>
            <person name="Sato H."/>
            <person name="Tonouchi N."/>
        </authorList>
    </citation>
    <scope>NUCLEOTIDE SEQUENCE</scope>
    <source>
        <strain evidence="2">NBRC 32176</strain>
    </source>
</reference>
<evidence type="ECO:0000256" key="1">
    <source>
        <dbReference type="SAM" id="Phobius"/>
    </source>
</evidence>
<keyword evidence="1" id="KW-0812">Transmembrane</keyword>
<keyword evidence="1" id="KW-1133">Transmembrane helix</keyword>
<comment type="caution">
    <text evidence="2">The sequence shown here is derived from an EMBL/GenBank/DDBJ whole genome shotgun (WGS) entry which is preliminary data.</text>
</comment>
<gene>
    <name evidence="2" type="ORF">Plil01_001509400</name>
</gene>
<proteinExistence type="predicted"/>
<dbReference type="AlphaFoldDB" id="A0A9W6XC14"/>
<dbReference type="Proteomes" id="UP001165083">
    <property type="component" value="Unassembled WGS sequence"/>
</dbReference>